<dbReference type="Proteomes" id="UP000229600">
    <property type="component" value="Unassembled WGS sequence"/>
</dbReference>
<dbReference type="Gene3D" id="3.30.2090.10">
    <property type="entry name" value="Multidrug efflux transporter AcrB TolC docking domain, DN and DC subdomains"/>
    <property type="match status" value="2"/>
</dbReference>
<dbReference type="SUPFAM" id="SSF82693">
    <property type="entry name" value="Multidrug efflux transporter AcrB pore domain, PN1, PN2, PC1 and PC2 subdomains"/>
    <property type="match status" value="2"/>
</dbReference>
<evidence type="ECO:0000256" key="1">
    <source>
        <dbReference type="SAM" id="Phobius"/>
    </source>
</evidence>
<name>A0A2H0N598_9BACT</name>
<dbReference type="Pfam" id="PF00873">
    <property type="entry name" value="ACR_tran"/>
    <property type="match status" value="1"/>
</dbReference>
<comment type="caution">
    <text evidence="2">The sequence shown here is derived from an EMBL/GenBank/DDBJ whole genome shotgun (WGS) entry which is preliminary data.</text>
</comment>
<dbReference type="InterPro" id="IPR027463">
    <property type="entry name" value="AcrB_DN_DC_subdom"/>
</dbReference>
<dbReference type="PANTHER" id="PTHR32063:SF24">
    <property type="entry name" value="CATION EFFLUX SYSTEM (ACRB_ACRD_ACRF FAMILY)"/>
    <property type="match status" value="1"/>
</dbReference>
<feature type="transmembrane region" description="Helical" evidence="1">
    <location>
        <begin position="473"/>
        <end position="493"/>
    </location>
</feature>
<sequence length="1059" mass="116078">MIHMDQNKKSKFWEFFLENYQFTYVLLLSIVVLGIISIVTLPKESSPEIEVPIGIITTPYPGANAEDVEELVTNPIEDRLSGLEDLDTFSSVSKNGISSITVQFNIDSDPDKKIADLKEKVDEAKVDLPEDAEDPIVKQISVTDDSILTFALSGPYDANQLKDYAEDLKDEIEQVSGVNKVNIIGGQDREFQVIVNKAKLDSFGASIQDVTNSVRASNSDIPAGIVQSGSSNYTVRFAGRVKDINDLKSVPIKQANGTAILLSDVGEVVDGYSRASTLSRLSIDGGEPRPSITILVFKNPGGNIIKTVKAVEEKIQSAKGRIFPENVEMATILNNADRIKLDLTNLTRSGIQTIIIIFLLLYFFLGFKEAVLAGLSIPLTFFIGFFILSGLGYTLNFLTLFSLILSLGVLVDSAIVITEGIYVYLQKGMDAKKASRYAIREFKLPLITGILTTVFAFLPMMLSSGIIGKFIETIPITVTSVLFASLFVALGLVTTLASRFLRNDEDHPAHVPKEHKGKIAQIFAKAKSIQSNKKTKIEHLYNWYASTLNVFLNSAKKRKQLKWALILGFFMSVALVPLHLVQVNMFPSSDFEIFYVDFEKPVGTPLLTTSGSILDIEKILEQDKRIASFVVNVGSGSGDGSVSQTTELGSTHLGHFIVKLKDERKEKSYDIVDSFDEMLKNYPSAKIRVWQQSGGPPSAAPVEVSITGESLDTLDDVAREFESLIKTIPNTKNVQTNVEDSPGEFVLGIDRIKAQLYGVSTVQIAQTLHNAISGTKATVVRKDGKDIDVLVKYDFSNGSESDPTQNLISLDAIGALTIATPQGDIPLMNFTSSHLEANRSEIPHKDGERIAKVSSETTGGVPAQAIFQEIEKNMSSIEIPDGYTVTLGGEREDINESFSDMFRAMFLAIFLIAALLVWQFKSFRQPLFILTTIPLSLIGVLPGLFLMGFPLSFPGVIGVVALAGIVVNNAIILIDRINQNRNEGMSKLDAVREAAKTRLQPILLTTITTIAGIFPLVFTNDMWGPLAYSIIFGLLFSTVSSLLVIPLLYQHYGEENLNS</sequence>
<feature type="transmembrane region" description="Helical" evidence="1">
    <location>
        <begin position="21"/>
        <end position="41"/>
    </location>
</feature>
<dbReference type="EMBL" id="PCWN01000007">
    <property type="protein sequence ID" value="PIR04079.1"/>
    <property type="molecule type" value="Genomic_DNA"/>
</dbReference>
<proteinExistence type="predicted"/>
<reference evidence="2 3" key="1">
    <citation type="submission" date="2017-09" db="EMBL/GenBank/DDBJ databases">
        <title>Depth-based differentiation of microbial function through sediment-hosted aquifers and enrichment of novel symbionts in the deep terrestrial subsurface.</title>
        <authorList>
            <person name="Probst A.J."/>
            <person name="Ladd B."/>
            <person name="Jarett J.K."/>
            <person name="Geller-Mcgrath D.E."/>
            <person name="Sieber C.M."/>
            <person name="Emerson J.B."/>
            <person name="Anantharaman K."/>
            <person name="Thomas B.C."/>
            <person name="Malmstrom R."/>
            <person name="Stieglmeier M."/>
            <person name="Klingl A."/>
            <person name="Woyke T."/>
            <person name="Ryan C.M."/>
            <person name="Banfield J.F."/>
        </authorList>
    </citation>
    <scope>NUCLEOTIDE SEQUENCE [LARGE SCALE GENOMIC DNA]</scope>
    <source>
        <strain evidence="2">CG11_big_fil_rev_8_21_14_0_20_39_34</strain>
    </source>
</reference>
<accession>A0A2H0N598</accession>
<feature type="transmembrane region" description="Helical" evidence="1">
    <location>
        <begin position="1030"/>
        <end position="1049"/>
    </location>
</feature>
<dbReference type="SUPFAM" id="SSF82866">
    <property type="entry name" value="Multidrug efflux transporter AcrB transmembrane domain"/>
    <property type="match status" value="2"/>
</dbReference>
<feature type="transmembrane region" description="Helical" evidence="1">
    <location>
        <begin position="563"/>
        <end position="581"/>
    </location>
</feature>
<gene>
    <name evidence="2" type="ORF">COV59_02755</name>
</gene>
<dbReference type="Gene3D" id="3.30.70.1440">
    <property type="entry name" value="Multidrug efflux transporter AcrB pore domain"/>
    <property type="match status" value="1"/>
</dbReference>
<dbReference type="PRINTS" id="PR00702">
    <property type="entry name" value="ACRIFLAVINRP"/>
</dbReference>
<feature type="transmembrane region" description="Helical" evidence="1">
    <location>
        <begin position="999"/>
        <end position="1018"/>
    </location>
</feature>
<evidence type="ECO:0000313" key="2">
    <source>
        <dbReference type="EMBL" id="PIR04079.1"/>
    </source>
</evidence>
<dbReference type="Gene3D" id="1.20.1640.10">
    <property type="entry name" value="Multidrug efflux transporter AcrB transmembrane domain"/>
    <property type="match status" value="2"/>
</dbReference>
<feature type="transmembrane region" description="Helical" evidence="1">
    <location>
        <begin position="955"/>
        <end position="978"/>
    </location>
</feature>
<dbReference type="GO" id="GO:0005886">
    <property type="term" value="C:plasma membrane"/>
    <property type="evidence" value="ECO:0007669"/>
    <property type="project" value="TreeGrafter"/>
</dbReference>
<dbReference type="SUPFAM" id="SSF82714">
    <property type="entry name" value="Multidrug efflux transporter AcrB TolC docking domain, DN and DC subdomains"/>
    <property type="match status" value="2"/>
</dbReference>
<feature type="transmembrane region" description="Helical" evidence="1">
    <location>
        <begin position="927"/>
        <end position="949"/>
    </location>
</feature>
<dbReference type="InterPro" id="IPR001036">
    <property type="entry name" value="Acrflvin-R"/>
</dbReference>
<protein>
    <recommendedName>
        <fullName evidence="4">Acriflavin resistance protein</fullName>
    </recommendedName>
</protein>
<evidence type="ECO:0008006" key="4">
    <source>
        <dbReference type="Google" id="ProtNLM"/>
    </source>
</evidence>
<dbReference type="Gene3D" id="3.30.70.1430">
    <property type="entry name" value="Multidrug efflux transporter AcrB pore domain"/>
    <property type="match status" value="2"/>
</dbReference>
<organism evidence="2 3">
    <name type="scientific">Candidatus Magasanikbacteria bacterium CG11_big_fil_rev_8_21_14_0_20_39_34</name>
    <dbReference type="NCBI Taxonomy" id="1974653"/>
    <lineage>
        <taxon>Bacteria</taxon>
        <taxon>Candidatus Magasanikiibacteriota</taxon>
    </lineage>
</organism>
<dbReference type="Gene3D" id="3.30.70.1320">
    <property type="entry name" value="Multidrug efflux transporter AcrB pore domain like"/>
    <property type="match status" value="1"/>
</dbReference>
<feature type="transmembrane region" description="Helical" evidence="1">
    <location>
        <begin position="901"/>
        <end position="920"/>
    </location>
</feature>
<evidence type="ECO:0000313" key="3">
    <source>
        <dbReference type="Proteomes" id="UP000229600"/>
    </source>
</evidence>
<dbReference type="AlphaFoldDB" id="A0A2H0N598"/>
<keyword evidence="1" id="KW-1133">Transmembrane helix</keyword>
<feature type="transmembrane region" description="Helical" evidence="1">
    <location>
        <begin position="446"/>
        <end position="467"/>
    </location>
</feature>
<keyword evidence="1" id="KW-0472">Membrane</keyword>
<feature type="transmembrane region" description="Helical" evidence="1">
    <location>
        <begin position="372"/>
        <end position="394"/>
    </location>
</feature>
<dbReference type="PANTHER" id="PTHR32063">
    <property type="match status" value="1"/>
</dbReference>
<dbReference type="GO" id="GO:0042910">
    <property type="term" value="F:xenobiotic transmembrane transporter activity"/>
    <property type="evidence" value="ECO:0007669"/>
    <property type="project" value="TreeGrafter"/>
</dbReference>
<feature type="transmembrane region" description="Helical" evidence="1">
    <location>
        <begin position="400"/>
        <end position="425"/>
    </location>
</feature>
<keyword evidence="1" id="KW-0812">Transmembrane</keyword>
<feature type="transmembrane region" description="Helical" evidence="1">
    <location>
        <begin position="346"/>
        <end position="365"/>
    </location>
</feature>